<dbReference type="AlphaFoldDB" id="A0AAV2FQW7"/>
<dbReference type="Proteomes" id="UP001497516">
    <property type="component" value="Chromosome 7"/>
</dbReference>
<organism evidence="1 2">
    <name type="scientific">Linum trigynum</name>
    <dbReference type="NCBI Taxonomy" id="586398"/>
    <lineage>
        <taxon>Eukaryota</taxon>
        <taxon>Viridiplantae</taxon>
        <taxon>Streptophyta</taxon>
        <taxon>Embryophyta</taxon>
        <taxon>Tracheophyta</taxon>
        <taxon>Spermatophyta</taxon>
        <taxon>Magnoliopsida</taxon>
        <taxon>eudicotyledons</taxon>
        <taxon>Gunneridae</taxon>
        <taxon>Pentapetalae</taxon>
        <taxon>rosids</taxon>
        <taxon>fabids</taxon>
        <taxon>Malpighiales</taxon>
        <taxon>Linaceae</taxon>
        <taxon>Linum</taxon>
    </lineage>
</organism>
<protein>
    <submittedName>
        <fullName evidence="1">Uncharacterized protein</fullName>
    </submittedName>
</protein>
<reference evidence="1 2" key="1">
    <citation type="submission" date="2024-04" db="EMBL/GenBank/DDBJ databases">
        <authorList>
            <person name="Fracassetti M."/>
        </authorList>
    </citation>
    <scope>NUCLEOTIDE SEQUENCE [LARGE SCALE GENOMIC DNA]</scope>
</reference>
<dbReference type="EMBL" id="OZ034820">
    <property type="protein sequence ID" value="CAL1400412.1"/>
    <property type="molecule type" value="Genomic_DNA"/>
</dbReference>
<accession>A0AAV2FQW7</accession>
<evidence type="ECO:0000313" key="1">
    <source>
        <dbReference type="EMBL" id="CAL1400412.1"/>
    </source>
</evidence>
<name>A0AAV2FQW7_9ROSI</name>
<keyword evidence="2" id="KW-1185">Reference proteome</keyword>
<gene>
    <name evidence="1" type="ORF">LTRI10_LOCUS40545</name>
</gene>
<evidence type="ECO:0000313" key="2">
    <source>
        <dbReference type="Proteomes" id="UP001497516"/>
    </source>
</evidence>
<sequence length="201" mass="22334">MGIIANSNWAKNTTTTNNSNRDMGFLLFFFSSHKNSSAGLQDSRFRRQTDATQSLPKLNSPSPAYSLLVLFSFLLFALSTFEPPPLPTRLVPHQFLSKNHLAGRGRRSGFETIVREENDLFSALLRLHCATNHCKSPLKERGKCSWSRFDAERFVKRVNHSKGMVKAAAAGTMEPTLLLGKKFRINASINGSYNPAPSSDG</sequence>
<proteinExistence type="predicted"/>